<dbReference type="PANTHER" id="PTHR31209">
    <property type="entry name" value="COFACTOR-INDEPENDENT PHOSPHOGLYCERATE MUTASE"/>
    <property type="match status" value="1"/>
</dbReference>
<proteinExistence type="inferred from homology"/>
<comment type="similarity">
    <text evidence="4">Belongs to the BPG-independent phosphoglycerate mutase family. A-PGAM subfamily.</text>
</comment>
<keyword evidence="8" id="KW-1185">Reference proteome</keyword>
<dbReference type="SUPFAM" id="SSF53649">
    <property type="entry name" value="Alkaline phosphatase-like"/>
    <property type="match status" value="1"/>
</dbReference>
<organism evidence="7 8">
    <name type="scientific">Desulfovibrio subterraneus</name>
    <dbReference type="NCBI Taxonomy" id="2718620"/>
    <lineage>
        <taxon>Bacteria</taxon>
        <taxon>Pseudomonadati</taxon>
        <taxon>Thermodesulfobacteriota</taxon>
        <taxon>Desulfovibrionia</taxon>
        <taxon>Desulfovibrionales</taxon>
        <taxon>Desulfovibrionaceae</taxon>
        <taxon>Desulfovibrio</taxon>
    </lineage>
</organism>
<comment type="caution">
    <text evidence="7">The sequence shown here is derived from an EMBL/GenBank/DDBJ whole genome shotgun (WGS) entry which is preliminary data.</text>
</comment>
<feature type="domain" description="Metalloenzyme" evidence="6">
    <location>
        <begin position="5"/>
        <end position="364"/>
    </location>
</feature>
<keyword evidence="7" id="KW-0670">Pyruvate</keyword>
<evidence type="ECO:0000313" key="8">
    <source>
        <dbReference type="Proteomes" id="UP000503840"/>
    </source>
</evidence>
<protein>
    <submittedName>
        <fullName evidence="7">Phosphonopyruvate decarboxylase</fullName>
    </submittedName>
</protein>
<evidence type="ECO:0000256" key="5">
    <source>
        <dbReference type="ARBA" id="ARBA00023152"/>
    </source>
</evidence>
<dbReference type="EMBL" id="BLVO01000013">
    <property type="protein sequence ID" value="GFM34528.1"/>
    <property type="molecule type" value="Genomic_DNA"/>
</dbReference>
<evidence type="ECO:0000256" key="1">
    <source>
        <dbReference type="ARBA" id="ARBA00000370"/>
    </source>
</evidence>
<evidence type="ECO:0000259" key="6">
    <source>
        <dbReference type="Pfam" id="PF01676"/>
    </source>
</evidence>
<gene>
    <name evidence="7" type="ORF">DSM101010T_28930</name>
</gene>
<dbReference type="Pfam" id="PF01676">
    <property type="entry name" value="Metalloenzyme"/>
    <property type="match status" value="1"/>
</dbReference>
<comment type="pathway">
    <text evidence="3">Carbohydrate degradation.</text>
</comment>
<dbReference type="InterPro" id="IPR004456">
    <property type="entry name" value="Pglycerate_mutase_ApgM"/>
</dbReference>
<dbReference type="PANTHER" id="PTHR31209:SF4">
    <property type="entry name" value="2,3-BISPHOSPHOGLYCERATE-INDEPENDENT PHOSPHOGLYCERATE MUTASE"/>
    <property type="match status" value="1"/>
</dbReference>
<sequence length="396" mass="41709">MRKLIYCIADGMADVPAYCEHGITPLRAASTPVLDTMARHSVAGLCHVIPHGLPPDSDVGNMALMGYDPLQYHTGRGPIEALGIDAGRLPAGSVSQDDLVWRLSLVCAEGRSQVLRDAHGGGVTNDQADRLAALFDSALYAFSGGSLRVFANETYRHILVQRGGASLPEANLPVPGPHTLLGQSLSASAAVYSAVLHQAMEIMNRIAAEDTSPPNAVWLWGQGPLPVLPAFAAQHGLKACMLAGVSLLRGLGRAAGMQVVEDASFTGTPDTDLKAKARAAITFLENGGDAAFIHVEAPDHCAHAGDAAGKQASLEAFDRELLAPLVSAMPEAVFVVTCDHLTSSVTRTHERGAVPFMIHRKGLEFLPCDEFSEEGCSGLGEVESGPALLELAKRFL</sequence>
<dbReference type="GO" id="GO:0006096">
    <property type="term" value="P:glycolytic process"/>
    <property type="evidence" value="ECO:0007669"/>
    <property type="project" value="UniProtKB-KW"/>
</dbReference>
<accession>A0A7J0BLT7</accession>
<dbReference type="RefSeq" id="WP_174406114.1">
    <property type="nucleotide sequence ID" value="NZ_BLVO01000013.1"/>
</dbReference>
<dbReference type="Gene3D" id="3.40.720.10">
    <property type="entry name" value="Alkaline Phosphatase, subunit A"/>
    <property type="match status" value="2"/>
</dbReference>
<dbReference type="Pfam" id="PF10143">
    <property type="entry name" value="PhosphMutase"/>
    <property type="match status" value="1"/>
</dbReference>
<comment type="catalytic activity">
    <reaction evidence="1">
        <text>(2R)-2-phosphoglycerate = (2R)-3-phosphoglycerate</text>
        <dbReference type="Rhea" id="RHEA:15901"/>
        <dbReference type="ChEBI" id="CHEBI:58272"/>
        <dbReference type="ChEBI" id="CHEBI:58289"/>
        <dbReference type="EC" id="5.4.2.12"/>
    </reaction>
</comment>
<evidence type="ECO:0000256" key="3">
    <source>
        <dbReference type="ARBA" id="ARBA00004921"/>
    </source>
</evidence>
<dbReference type="GO" id="GO:0004619">
    <property type="term" value="F:phosphoglycerate mutase activity"/>
    <property type="evidence" value="ECO:0007669"/>
    <property type="project" value="UniProtKB-EC"/>
</dbReference>
<dbReference type="AlphaFoldDB" id="A0A7J0BLT7"/>
<name>A0A7J0BLT7_9BACT</name>
<dbReference type="GO" id="GO:0046872">
    <property type="term" value="F:metal ion binding"/>
    <property type="evidence" value="ECO:0007669"/>
    <property type="project" value="InterPro"/>
</dbReference>
<evidence type="ECO:0000256" key="2">
    <source>
        <dbReference type="ARBA" id="ARBA00002315"/>
    </source>
</evidence>
<comment type="function">
    <text evidence="2">Catalyzes the interconversion of 2-phosphoglycerate and 3-phosphoglycerate.</text>
</comment>
<evidence type="ECO:0000256" key="4">
    <source>
        <dbReference type="ARBA" id="ARBA00005524"/>
    </source>
</evidence>
<dbReference type="PIRSF" id="PIRSF006392">
    <property type="entry name" value="IPGAM_arch"/>
    <property type="match status" value="1"/>
</dbReference>
<dbReference type="InterPro" id="IPR017850">
    <property type="entry name" value="Alkaline_phosphatase_core_sf"/>
</dbReference>
<keyword evidence="5" id="KW-0324">Glycolysis</keyword>
<dbReference type="CDD" id="cd16011">
    <property type="entry name" value="iPGM_like"/>
    <property type="match status" value="1"/>
</dbReference>
<evidence type="ECO:0000313" key="7">
    <source>
        <dbReference type="EMBL" id="GFM34528.1"/>
    </source>
</evidence>
<dbReference type="Proteomes" id="UP000503840">
    <property type="component" value="Unassembled WGS sequence"/>
</dbReference>
<dbReference type="InterPro" id="IPR006124">
    <property type="entry name" value="Metalloenzyme"/>
</dbReference>
<reference evidence="7 8" key="1">
    <citation type="submission" date="2020-05" db="EMBL/GenBank/DDBJ databases">
        <title>Draft genome sequence of Desulfovibrio sp. strain HN2T.</title>
        <authorList>
            <person name="Ueno A."/>
            <person name="Tamazawa S."/>
            <person name="Tamamura S."/>
            <person name="Murakami T."/>
            <person name="Kiyama T."/>
            <person name="Inomata H."/>
            <person name="Amano Y."/>
            <person name="Miyakawa K."/>
            <person name="Tamaki H."/>
            <person name="Naganuma T."/>
            <person name="Kaneko K."/>
        </authorList>
    </citation>
    <scope>NUCLEOTIDE SEQUENCE [LARGE SCALE GENOMIC DNA]</scope>
    <source>
        <strain evidence="7 8">HN2</strain>
    </source>
</reference>